<reference evidence="2 3" key="1">
    <citation type="submission" date="2019-03" db="EMBL/GenBank/DDBJ databases">
        <title>Draft genome sequences of novel Actinobacteria.</title>
        <authorList>
            <person name="Sahin N."/>
            <person name="Ay H."/>
            <person name="Saygin H."/>
        </authorList>
    </citation>
    <scope>NUCLEOTIDE SEQUENCE [LARGE SCALE GENOMIC DNA]</scope>
    <source>
        <strain evidence="2 3">KC712</strain>
    </source>
</reference>
<dbReference type="InterPro" id="IPR045155">
    <property type="entry name" value="Beta-lactam_cat"/>
</dbReference>
<name>A0A4R4W4T1_9ACTN</name>
<feature type="domain" description="Beta-lactamase class A catalytic" evidence="1">
    <location>
        <begin position="75"/>
        <end position="296"/>
    </location>
</feature>
<evidence type="ECO:0000313" key="3">
    <source>
        <dbReference type="Proteomes" id="UP000294543"/>
    </source>
</evidence>
<dbReference type="InterPro" id="IPR000871">
    <property type="entry name" value="Beta-lactam_class-A"/>
</dbReference>
<dbReference type="AlphaFoldDB" id="A0A4R4W4T1"/>
<dbReference type="EMBL" id="SMKP01000170">
    <property type="protein sequence ID" value="TDD13588.1"/>
    <property type="molecule type" value="Genomic_DNA"/>
</dbReference>
<dbReference type="PANTHER" id="PTHR35333:SF4">
    <property type="entry name" value="SLR0121 PROTEIN"/>
    <property type="match status" value="1"/>
</dbReference>
<protein>
    <submittedName>
        <fullName evidence="2">Serine hydrolase</fullName>
    </submittedName>
</protein>
<dbReference type="PANTHER" id="PTHR35333">
    <property type="entry name" value="BETA-LACTAMASE"/>
    <property type="match status" value="1"/>
</dbReference>
<dbReference type="Proteomes" id="UP000294543">
    <property type="component" value="Unassembled WGS sequence"/>
</dbReference>
<dbReference type="GO" id="GO:0008800">
    <property type="term" value="F:beta-lactamase activity"/>
    <property type="evidence" value="ECO:0007669"/>
    <property type="project" value="InterPro"/>
</dbReference>
<proteinExistence type="predicted"/>
<accession>A0A4R4W4T1</accession>
<dbReference type="Gene3D" id="3.40.710.10">
    <property type="entry name" value="DD-peptidase/beta-lactamase superfamily"/>
    <property type="match status" value="1"/>
</dbReference>
<dbReference type="InterPro" id="IPR012338">
    <property type="entry name" value="Beta-lactam/transpept-like"/>
</dbReference>
<evidence type="ECO:0000313" key="2">
    <source>
        <dbReference type="EMBL" id="TDD13588.1"/>
    </source>
</evidence>
<comment type="caution">
    <text evidence="2">The sequence shown here is derived from an EMBL/GenBank/DDBJ whole genome shotgun (WGS) entry which is preliminary data.</text>
</comment>
<gene>
    <name evidence="2" type="ORF">E1294_40385</name>
</gene>
<organism evidence="2 3">
    <name type="scientific">Nonomuraea diastatica</name>
    <dbReference type="NCBI Taxonomy" id="1848329"/>
    <lineage>
        <taxon>Bacteria</taxon>
        <taxon>Bacillati</taxon>
        <taxon>Actinomycetota</taxon>
        <taxon>Actinomycetes</taxon>
        <taxon>Streptosporangiales</taxon>
        <taxon>Streptosporangiaceae</taxon>
        <taxon>Nonomuraea</taxon>
    </lineage>
</organism>
<dbReference type="OrthoDB" id="3673924at2"/>
<evidence type="ECO:0000259" key="1">
    <source>
        <dbReference type="Pfam" id="PF13354"/>
    </source>
</evidence>
<dbReference type="GO" id="GO:0030655">
    <property type="term" value="P:beta-lactam antibiotic catabolic process"/>
    <property type="evidence" value="ECO:0007669"/>
    <property type="project" value="InterPro"/>
</dbReference>
<keyword evidence="3" id="KW-1185">Reference proteome</keyword>
<dbReference type="SUPFAM" id="SSF56601">
    <property type="entry name" value="beta-lactamase/transpeptidase-like"/>
    <property type="match status" value="1"/>
</dbReference>
<keyword evidence="2" id="KW-0378">Hydrolase</keyword>
<sequence length="330" mass="35235">MGASLRPSVPNRLGSGSCGAKSIWLRVADMHSSTSRFARAVRRLNALCDVQPYVTGWCLIGLPDGGPDGARAGGMRADRHGTRAFPAASTRKVAVMMAALRAVHRGELDLDARVTIDGRYRDRVFTGLLQHLEPGLSLSLRDALTLMIIQSDNLSTAHVLDLVGLDAVNDLCAAAGLDGTRHRHALIPELAPDHPVDASNVTTPGDQARLLELIVRGSTAGGDTGGEANRLLGCPPRLCSFALDVLCRQQFRDTLPAFLPYGTKIAHKSGAGWRDVSDGGVFFGDDGPRYVLAVYTDELPAVLPDGLPGFSGARVHIAHLSRACWEEMHP</sequence>
<dbReference type="GO" id="GO:0046677">
    <property type="term" value="P:response to antibiotic"/>
    <property type="evidence" value="ECO:0007669"/>
    <property type="project" value="InterPro"/>
</dbReference>
<dbReference type="Pfam" id="PF13354">
    <property type="entry name" value="Beta-lactamase2"/>
    <property type="match status" value="1"/>
</dbReference>